<evidence type="ECO:0000313" key="3">
    <source>
        <dbReference type="Proteomes" id="UP000254554"/>
    </source>
</evidence>
<dbReference type="EMBL" id="UGGT01000001">
    <property type="protein sequence ID" value="STO20801.1"/>
    <property type="molecule type" value="Genomic_DNA"/>
</dbReference>
<proteinExistence type="predicted"/>
<dbReference type="GeneID" id="93292523"/>
<protein>
    <submittedName>
        <fullName evidence="2">Uncharacterized protein</fullName>
    </submittedName>
</protein>
<feature type="region of interest" description="Disordered" evidence="1">
    <location>
        <begin position="22"/>
        <end position="44"/>
    </location>
</feature>
<keyword evidence="3" id="KW-1185">Reference proteome</keyword>
<sequence>MKEFIQSNPHLNHLIHFIKEKGISPSTPPAREKERKTEEALSDKQQNFIENRAARIIQGAYRASKLKQKIRSNPYKSYLSLMDEAEAQRVPANILFGRHVAEIRTPFANRINNPYIYAGARYHRDDDLSGTLLDCLLDSFNIDGVCRALYEYVPVTLLENTPLEEIIKRYFPKVQKTKNQPRIIKDPKHSIALVAVPQGYYRSDEMKSILSICGLIASPWEIAINVKNPPYPLVEPEKIPSGSCFPTTKEALLKSKLFNKLLLIAKSPKHATNKLALAVKQLLTELPELNEHAIQRISRMLHLTCLFYGNNYSQFAFCLYTIVHEISLSLLNPKNMGALRDDFSRFSQETQKGLLHALGLKQEQLTATTFFASLAMSGTNAYVIAMHLAQKMKTKTHKKPKIKIFGTNYYEFDFLTKESKSSDADIFVLCSGPMVMEKGLIPGIDINCLIKEEVIHRGRKKPLTVVIDTTTTLYKNLHLDPDVQNLVKEGALSLIIHESLQKFGLLHTDQAQCGKVFGLCSTEFFDEEVFKELQQNALIDFINHVDLRIGAYISSNCSQVLEEIKQQHFVNGALLKNMLTRANLIEPQVVKHPYMLSNPEELYFVNFDPEKAKSIETATNIILESRDSFGHFCSTRSSISDFDGADELEQTRLSMDASDTIDCFIQISQIYLANFYDTEEWLDILLENARKSDSLSYEEQIISVALINNLVDQICLNPSRIIKNQVELFAAMCCIIDQCYLLKGRQYYGNASCYLQKLKNELVEFYQPKNQHHFIQSIKRLYFQGTQLTANVLEQLKLEQEKKPELKKTTYPFFQSAATMPTASAREDANTRIHTSVVHKF</sequence>
<gene>
    <name evidence="2" type="ORF">NCTC11370_00860</name>
</gene>
<name>A0A377G8G7_9GAMM</name>
<dbReference type="Proteomes" id="UP000254554">
    <property type="component" value="Unassembled WGS sequence"/>
</dbReference>
<reference evidence="2 3" key="1">
    <citation type="submission" date="2018-06" db="EMBL/GenBank/DDBJ databases">
        <authorList>
            <consortium name="Pathogen Informatics"/>
            <person name="Doyle S."/>
        </authorList>
    </citation>
    <scope>NUCLEOTIDE SEQUENCE [LARGE SCALE GENOMIC DNA]</scope>
    <source>
        <strain evidence="2 3">NCTC11370</strain>
    </source>
</reference>
<feature type="compositionally biased region" description="Basic and acidic residues" evidence="1">
    <location>
        <begin position="30"/>
        <end position="42"/>
    </location>
</feature>
<dbReference type="RefSeq" id="WP_019349839.1">
    <property type="nucleotide sequence ID" value="NZ_JAPHOO010000001.1"/>
</dbReference>
<dbReference type="STRING" id="1094715.GCA_000236165_01561"/>
<dbReference type="OrthoDB" id="5653824at2"/>
<accession>A0A377G8G7</accession>
<evidence type="ECO:0000256" key="1">
    <source>
        <dbReference type="SAM" id="MobiDB-lite"/>
    </source>
</evidence>
<evidence type="ECO:0000313" key="2">
    <source>
        <dbReference type="EMBL" id="STO20801.1"/>
    </source>
</evidence>
<dbReference type="AlphaFoldDB" id="A0A377G8G7"/>
<organism evidence="2 3">
    <name type="scientific">Fluoribacter dumoffii</name>
    <dbReference type="NCBI Taxonomy" id="463"/>
    <lineage>
        <taxon>Bacteria</taxon>
        <taxon>Pseudomonadati</taxon>
        <taxon>Pseudomonadota</taxon>
        <taxon>Gammaproteobacteria</taxon>
        <taxon>Legionellales</taxon>
        <taxon>Legionellaceae</taxon>
        <taxon>Fluoribacter</taxon>
    </lineage>
</organism>